<keyword evidence="13" id="KW-1185">Reference proteome</keyword>
<feature type="transmembrane region" description="Helical" evidence="9">
    <location>
        <begin position="167"/>
        <end position="190"/>
    </location>
</feature>
<dbReference type="GO" id="GO:0016887">
    <property type="term" value="F:ATP hydrolysis activity"/>
    <property type="evidence" value="ECO:0007669"/>
    <property type="project" value="InterPro"/>
</dbReference>
<evidence type="ECO:0000313" key="13">
    <source>
        <dbReference type="Proteomes" id="UP000683246"/>
    </source>
</evidence>
<keyword evidence="2" id="KW-0813">Transport</keyword>
<keyword evidence="7 9" id="KW-1133">Transmembrane helix</keyword>
<dbReference type="PROSITE" id="PS00211">
    <property type="entry name" value="ABC_TRANSPORTER_1"/>
    <property type="match status" value="1"/>
</dbReference>
<name>A0A8J8SJ28_9FIRM</name>
<dbReference type="SMART" id="SM00382">
    <property type="entry name" value="AAA"/>
    <property type="match status" value="1"/>
</dbReference>
<reference evidence="12" key="1">
    <citation type="submission" date="2020-07" db="EMBL/GenBank/DDBJ databases">
        <title>Vallitalea pronyensis genome.</title>
        <authorList>
            <person name="Postec A."/>
        </authorList>
    </citation>
    <scope>NUCLEOTIDE SEQUENCE</scope>
    <source>
        <strain evidence="12">FatNI3</strain>
    </source>
</reference>
<keyword evidence="4 9" id="KW-0812">Transmembrane</keyword>
<evidence type="ECO:0000256" key="4">
    <source>
        <dbReference type="ARBA" id="ARBA00022692"/>
    </source>
</evidence>
<feature type="domain" description="ABC transporter" evidence="10">
    <location>
        <begin position="350"/>
        <end position="583"/>
    </location>
</feature>
<dbReference type="RefSeq" id="WP_212695761.1">
    <property type="nucleotide sequence ID" value="NZ_CP058649.1"/>
</dbReference>
<keyword evidence="6 12" id="KW-0067">ATP-binding</keyword>
<dbReference type="KEGG" id="vpy:HZI73_23425"/>
<dbReference type="FunFam" id="1.20.1560.10:FF:000011">
    <property type="entry name" value="Multidrug ABC transporter ATP-binding protein"/>
    <property type="match status" value="1"/>
</dbReference>
<dbReference type="PANTHER" id="PTHR43394">
    <property type="entry name" value="ATP-DEPENDENT PERMEASE MDL1, MITOCHONDRIAL"/>
    <property type="match status" value="1"/>
</dbReference>
<keyword evidence="5" id="KW-0547">Nucleotide-binding</keyword>
<feature type="transmembrane region" description="Helical" evidence="9">
    <location>
        <begin position="68"/>
        <end position="88"/>
    </location>
</feature>
<evidence type="ECO:0000256" key="6">
    <source>
        <dbReference type="ARBA" id="ARBA00022840"/>
    </source>
</evidence>
<sequence length="593" mass="66256">MRLKRLRGEESESSPSILKKYMKRYKGHYFIGFIALVIVDVLLLQIPLITGSITDGLQKKTLTQNDLMSQVGTLVLLGLLIASIRFVWRYFIFGTSRKIEYGLRNDFFRHIETLSLRFFNEHKTGDLMAHATNDLNAIRAMVGPAVLMAFDAIALTIMVIYQMLTVISVQLTLVAIIPLPIIAIGSLFLGKTIHARFKDKQEAFAHMSDMVQENISGIHVVKAFIQEAKECIAFSKTNRNNYDKNMRVVKLFALMMPLAMMVTGLSIAIILGYGGYITILGRITLGDFVAFIQYLLMLVWPMMAFGWCITLISQGSASLVRFETLLNEKPDIFDDETVKQIEALQGKISIKHLDFTYPGAAVKSLDDISLTVNQGETLGIIGRTGSGKTTLVNMLLRMYNPPRGTIFIDGHDMLDLPIKVLREAVGYVPQDNFLFSDTIARNIAFGVSEENVEAIETVAKQANVHENIIAFSDQYATVIGERGVTLSGGQKQRVSIARALIKKPPIMILDDAVSAVDTSTEEQILGHIHEERANKTTIIIAHRISTIKNSDKIIVLDEGRIIESGTHESLMAQTGTYYDMVQKQQLEKELEKE</sequence>
<dbReference type="InterPro" id="IPR027417">
    <property type="entry name" value="P-loop_NTPase"/>
</dbReference>
<evidence type="ECO:0000256" key="2">
    <source>
        <dbReference type="ARBA" id="ARBA00022448"/>
    </source>
</evidence>
<dbReference type="PROSITE" id="PS50929">
    <property type="entry name" value="ABC_TM1F"/>
    <property type="match status" value="1"/>
</dbReference>
<dbReference type="InterPro" id="IPR017871">
    <property type="entry name" value="ABC_transporter-like_CS"/>
</dbReference>
<dbReference type="InterPro" id="IPR011527">
    <property type="entry name" value="ABC1_TM_dom"/>
</dbReference>
<dbReference type="GO" id="GO:0005886">
    <property type="term" value="C:plasma membrane"/>
    <property type="evidence" value="ECO:0007669"/>
    <property type="project" value="UniProtKB-SubCell"/>
</dbReference>
<evidence type="ECO:0000256" key="7">
    <source>
        <dbReference type="ARBA" id="ARBA00022989"/>
    </source>
</evidence>
<dbReference type="PROSITE" id="PS50893">
    <property type="entry name" value="ABC_TRANSPORTER_2"/>
    <property type="match status" value="1"/>
</dbReference>
<dbReference type="PANTHER" id="PTHR43394:SF1">
    <property type="entry name" value="ATP-BINDING CASSETTE SUB-FAMILY B MEMBER 10, MITOCHONDRIAL"/>
    <property type="match status" value="1"/>
</dbReference>
<dbReference type="Gene3D" id="1.20.1560.10">
    <property type="entry name" value="ABC transporter type 1, transmembrane domain"/>
    <property type="match status" value="1"/>
</dbReference>
<organism evidence="12 13">
    <name type="scientific">Vallitalea pronyensis</name>
    <dbReference type="NCBI Taxonomy" id="1348613"/>
    <lineage>
        <taxon>Bacteria</taxon>
        <taxon>Bacillati</taxon>
        <taxon>Bacillota</taxon>
        <taxon>Clostridia</taxon>
        <taxon>Lachnospirales</taxon>
        <taxon>Vallitaleaceae</taxon>
        <taxon>Vallitalea</taxon>
    </lineage>
</organism>
<gene>
    <name evidence="12" type="ORF">HZI73_23425</name>
</gene>
<dbReference type="GO" id="GO:0005524">
    <property type="term" value="F:ATP binding"/>
    <property type="evidence" value="ECO:0007669"/>
    <property type="project" value="UniProtKB-KW"/>
</dbReference>
<comment type="subcellular location">
    <subcellularLocation>
        <location evidence="1">Cell membrane</location>
        <topology evidence="1">Multi-pass membrane protein</topology>
    </subcellularLocation>
</comment>
<feature type="domain" description="ABC transmembrane type-1" evidence="11">
    <location>
        <begin position="30"/>
        <end position="314"/>
    </location>
</feature>
<dbReference type="Gene3D" id="3.40.50.300">
    <property type="entry name" value="P-loop containing nucleotide triphosphate hydrolases"/>
    <property type="match status" value="1"/>
</dbReference>
<dbReference type="Pfam" id="PF00664">
    <property type="entry name" value="ABC_membrane"/>
    <property type="match status" value="1"/>
</dbReference>
<feature type="transmembrane region" description="Helical" evidence="9">
    <location>
        <begin position="291"/>
        <end position="312"/>
    </location>
</feature>
<feature type="transmembrane region" description="Helical" evidence="9">
    <location>
        <begin position="29"/>
        <end position="48"/>
    </location>
</feature>
<evidence type="ECO:0000256" key="9">
    <source>
        <dbReference type="SAM" id="Phobius"/>
    </source>
</evidence>
<keyword evidence="8 9" id="KW-0472">Membrane</keyword>
<dbReference type="GO" id="GO:0015421">
    <property type="term" value="F:ABC-type oligopeptide transporter activity"/>
    <property type="evidence" value="ECO:0007669"/>
    <property type="project" value="TreeGrafter"/>
</dbReference>
<dbReference type="InterPro" id="IPR003593">
    <property type="entry name" value="AAA+_ATPase"/>
</dbReference>
<protein>
    <submittedName>
        <fullName evidence="12">ABC transporter ATP-binding protein</fullName>
    </submittedName>
</protein>
<evidence type="ECO:0000256" key="8">
    <source>
        <dbReference type="ARBA" id="ARBA00023136"/>
    </source>
</evidence>
<dbReference type="Proteomes" id="UP000683246">
    <property type="component" value="Chromosome"/>
</dbReference>
<dbReference type="CDD" id="cd18541">
    <property type="entry name" value="ABC_6TM_TmrB_like"/>
    <property type="match status" value="1"/>
</dbReference>
<dbReference type="Pfam" id="PF00005">
    <property type="entry name" value="ABC_tran"/>
    <property type="match status" value="1"/>
</dbReference>
<feature type="transmembrane region" description="Helical" evidence="9">
    <location>
        <begin position="251"/>
        <end position="279"/>
    </location>
</feature>
<evidence type="ECO:0000259" key="10">
    <source>
        <dbReference type="PROSITE" id="PS50893"/>
    </source>
</evidence>
<dbReference type="SUPFAM" id="SSF90123">
    <property type="entry name" value="ABC transporter transmembrane region"/>
    <property type="match status" value="1"/>
</dbReference>
<evidence type="ECO:0000259" key="11">
    <source>
        <dbReference type="PROSITE" id="PS50929"/>
    </source>
</evidence>
<proteinExistence type="predicted"/>
<keyword evidence="3" id="KW-1003">Cell membrane</keyword>
<dbReference type="SUPFAM" id="SSF52540">
    <property type="entry name" value="P-loop containing nucleoside triphosphate hydrolases"/>
    <property type="match status" value="1"/>
</dbReference>
<dbReference type="FunFam" id="3.40.50.300:FF:000221">
    <property type="entry name" value="Multidrug ABC transporter ATP-binding protein"/>
    <property type="match status" value="1"/>
</dbReference>
<evidence type="ECO:0000256" key="3">
    <source>
        <dbReference type="ARBA" id="ARBA00022475"/>
    </source>
</evidence>
<evidence type="ECO:0000256" key="5">
    <source>
        <dbReference type="ARBA" id="ARBA00022741"/>
    </source>
</evidence>
<dbReference type="AlphaFoldDB" id="A0A8J8SJ28"/>
<accession>A0A8J8SJ28</accession>
<feature type="transmembrane region" description="Helical" evidence="9">
    <location>
        <begin position="137"/>
        <end position="161"/>
    </location>
</feature>
<dbReference type="InterPro" id="IPR036640">
    <property type="entry name" value="ABC1_TM_sf"/>
</dbReference>
<dbReference type="InterPro" id="IPR003439">
    <property type="entry name" value="ABC_transporter-like_ATP-bd"/>
</dbReference>
<dbReference type="EMBL" id="CP058649">
    <property type="protein sequence ID" value="QUI25062.1"/>
    <property type="molecule type" value="Genomic_DNA"/>
</dbReference>
<dbReference type="InterPro" id="IPR039421">
    <property type="entry name" value="Type_1_exporter"/>
</dbReference>
<evidence type="ECO:0000256" key="1">
    <source>
        <dbReference type="ARBA" id="ARBA00004651"/>
    </source>
</evidence>
<evidence type="ECO:0000313" key="12">
    <source>
        <dbReference type="EMBL" id="QUI25062.1"/>
    </source>
</evidence>